<reference evidence="2" key="2">
    <citation type="submission" date="2020-05" db="UniProtKB">
        <authorList>
            <consortium name="EnsemblMetazoa"/>
        </authorList>
    </citation>
    <scope>IDENTIFICATION</scope>
    <source>
        <strain evidence="2">wikel</strain>
    </source>
</reference>
<dbReference type="InterPro" id="IPR013783">
    <property type="entry name" value="Ig-like_fold"/>
</dbReference>
<accession>B7Q6S3</accession>
<dbReference type="EMBL" id="ABJB010285062">
    <property type="status" value="NOT_ANNOTATED_CDS"/>
    <property type="molecule type" value="Genomic_DNA"/>
</dbReference>
<dbReference type="Gene3D" id="3.90.260.10">
    <property type="entry name" value="Transglutaminase-like"/>
    <property type="match status" value="1"/>
</dbReference>
<dbReference type="AlphaFoldDB" id="B7Q6S3"/>
<dbReference type="InterPro" id="IPR036238">
    <property type="entry name" value="Transglutaminase_C_sf"/>
</dbReference>
<dbReference type="VEuPathDB" id="VectorBase:ISCP_031445"/>
<dbReference type="EMBL" id="ABJB010680617">
    <property type="status" value="NOT_ANNOTATED_CDS"/>
    <property type="molecule type" value="Genomic_DNA"/>
</dbReference>
<dbReference type="Proteomes" id="UP000001555">
    <property type="component" value="Unassembled WGS sequence"/>
</dbReference>
<protein>
    <submittedName>
        <fullName evidence="1 2">Uncharacterized protein</fullName>
    </submittedName>
</protein>
<reference evidence="1 3" key="1">
    <citation type="submission" date="2008-03" db="EMBL/GenBank/DDBJ databases">
        <title>Annotation of Ixodes scapularis.</title>
        <authorList>
            <consortium name="Ixodes scapularis Genome Project Consortium"/>
            <person name="Caler E."/>
            <person name="Hannick L.I."/>
            <person name="Bidwell S."/>
            <person name="Joardar V."/>
            <person name="Thiagarajan M."/>
            <person name="Amedeo P."/>
            <person name="Galinsky K.J."/>
            <person name="Schobel S."/>
            <person name="Inman J."/>
            <person name="Hostetler J."/>
            <person name="Miller J."/>
            <person name="Hammond M."/>
            <person name="Megy K."/>
            <person name="Lawson D."/>
            <person name="Kodira C."/>
            <person name="Sutton G."/>
            <person name="Meyer J."/>
            <person name="Hill C.A."/>
            <person name="Birren B."/>
            <person name="Nene V."/>
            <person name="Collins F."/>
            <person name="Alarcon-Chaidez F."/>
            <person name="Wikel S."/>
            <person name="Strausberg R."/>
        </authorList>
    </citation>
    <scope>NUCLEOTIDE SEQUENCE [LARGE SCALE GENOMIC DNA]</scope>
    <source>
        <strain evidence="3">Wikel</strain>
        <strain evidence="1">Wikel colony</strain>
    </source>
</reference>
<dbReference type="EMBL" id="ABJB010421183">
    <property type="status" value="NOT_ANNOTATED_CDS"/>
    <property type="molecule type" value="Genomic_DNA"/>
</dbReference>
<dbReference type="InterPro" id="IPR036985">
    <property type="entry name" value="Transglutaminase-like_sf"/>
</dbReference>
<dbReference type="HOGENOM" id="CLU_1121163_0_0_1"/>
<dbReference type="InterPro" id="IPR050779">
    <property type="entry name" value="Transglutaminase"/>
</dbReference>
<dbReference type="EMBL" id="ABJB010396394">
    <property type="status" value="NOT_ANNOTATED_CDS"/>
    <property type="molecule type" value="Genomic_DNA"/>
</dbReference>
<dbReference type="VEuPathDB" id="VectorBase:ISCW011738"/>
<organism>
    <name type="scientific">Ixodes scapularis</name>
    <name type="common">Black-legged tick</name>
    <name type="synonym">Deer tick</name>
    <dbReference type="NCBI Taxonomy" id="6945"/>
    <lineage>
        <taxon>Eukaryota</taxon>
        <taxon>Metazoa</taxon>
        <taxon>Ecdysozoa</taxon>
        <taxon>Arthropoda</taxon>
        <taxon>Chelicerata</taxon>
        <taxon>Arachnida</taxon>
        <taxon>Acari</taxon>
        <taxon>Parasitiformes</taxon>
        <taxon>Ixodida</taxon>
        <taxon>Ixodoidea</taxon>
        <taxon>Ixodidae</taxon>
        <taxon>Ixodinae</taxon>
        <taxon>Ixodes</taxon>
    </lineage>
</organism>
<dbReference type="PANTHER" id="PTHR11590:SF40">
    <property type="entry name" value="HEMOCYTE PROTEIN-GLUTAMINE GAMMA-GLUTAMYLTRANSFERASE-LIKE PROTEIN"/>
    <property type="match status" value="1"/>
</dbReference>
<sequence length="248" mass="27292">MARLRFRVPSGKFEVGPYPVKAILQDNTDLKFDGKYATAAIKAVYKYYRKDPTVPGGWTLLATYKNRAGRLLLTEKLVPPGQEPEPEDVTHTYRARTSSPRAQITEAMELKLECAPAVPVGEAIQAVCRATNNDKLPHDVTISVRASSVMYNNAAPEEVGCTSQRLKMAPGTVESVELTMFADSYLGKLRPQGMIRIDAVASFKDGFASNRAVVIVEMPPLNVEASLTLVTLCRRPAYIINMQCVDDP</sequence>
<dbReference type="GO" id="GO:0003810">
    <property type="term" value="F:protein-glutamine gamma-glutamyltransferase activity"/>
    <property type="evidence" value="ECO:0007669"/>
    <property type="project" value="InterPro"/>
</dbReference>
<dbReference type="PANTHER" id="PTHR11590">
    <property type="entry name" value="PROTEIN-GLUTAMINE GAMMA-GLUTAMYLTRANSFERASE"/>
    <property type="match status" value="1"/>
</dbReference>
<dbReference type="EnsemblMetazoa" id="ISCW011738-RA">
    <property type="protein sequence ID" value="ISCW011738-PA"/>
    <property type="gene ID" value="ISCW011738"/>
</dbReference>
<dbReference type="EMBL" id="ABJB010001875">
    <property type="status" value="NOT_ANNOTATED_CDS"/>
    <property type="molecule type" value="Genomic_DNA"/>
</dbReference>
<dbReference type="VEuPathDB" id="VectorBase:ISCI011738"/>
<name>B7Q6S3_IXOSC</name>
<gene>
    <name evidence="1" type="ORF">IscW_ISCW011738</name>
</gene>
<dbReference type="Gene3D" id="2.60.40.10">
    <property type="entry name" value="Immunoglobulins"/>
    <property type="match status" value="1"/>
</dbReference>
<dbReference type="SUPFAM" id="SSF49309">
    <property type="entry name" value="Transglutaminase, two C-terminal domains"/>
    <property type="match status" value="1"/>
</dbReference>
<proteinExistence type="predicted"/>
<dbReference type="EMBL" id="DS869931">
    <property type="protein sequence ID" value="EEC14545.1"/>
    <property type="molecule type" value="Genomic_DNA"/>
</dbReference>
<evidence type="ECO:0000313" key="2">
    <source>
        <dbReference type="EnsemblMetazoa" id="ISCW011738-PA"/>
    </source>
</evidence>
<dbReference type="PaxDb" id="6945-B7Q6S3"/>
<dbReference type="FunFam" id="3.90.260.10:FF:000038">
    <property type="entry name" value="Putative transglutaminase/protease-like protein"/>
    <property type="match status" value="1"/>
</dbReference>
<keyword evidence="3" id="KW-1185">Reference proteome</keyword>
<evidence type="ECO:0000313" key="1">
    <source>
        <dbReference type="EMBL" id="EEC14545.1"/>
    </source>
</evidence>
<evidence type="ECO:0000313" key="3">
    <source>
        <dbReference type="Proteomes" id="UP000001555"/>
    </source>
</evidence>
<dbReference type="OrthoDB" id="437511at2759"/>
<dbReference type="InParanoid" id="B7Q6S3"/>